<keyword evidence="10 14" id="KW-0472">Membrane</keyword>
<dbReference type="Proteomes" id="UP000002280">
    <property type="component" value="Chromosome 1"/>
</dbReference>
<evidence type="ECO:0000256" key="6">
    <source>
        <dbReference type="ARBA" id="ARBA00022729"/>
    </source>
</evidence>
<evidence type="ECO:0000259" key="15">
    <source>
        <dbReference type="SMART" id="SM00082"/>
    </source>
</evidence>
<feature type="region of interest" description="Disordered" evidence="13">
    <location>
        <begin position="533"/>
        <end position="557"/>
    </location>
</feature>
<keyword evidence="17" id="KW-1185">Reference proteome</keyword>
<evidence type="ECO:0000256" key="14">
    <source>
        <dbReference type="SAM" id="Phobius"/>
    </source>
</evidence>
<keyword evidence="3" id="KW-0399">Innate immunity</keyword>
<dbReference type="SMART" id="SM00369">
    <property type="entry name" value="LRR_TYP"/>
    <property type="match status" value="4"/>
</dbReference>
<dbReference type="Pfam" id="PF00560">
    <property type="entry name" value="LRR_1"/>
    <property type="match status" value="1"/>
</dbReference>
<keyword evidence="9 14" id="KW-1133">Transmembrane helix</keyword>
<evidence type="ECO:0000256" key="5">
    <source>
        <dbReference type="ARBA" id="ARBA00022692"/>
    </source>
</evidence>
<feature type="compositionally biased region" description="Basic residues" evidence="13">
    <location>
        <begin position="533"/>
        <end position="544"/>
    </location>
</feature>
<feature type="compositionally biased region" description="Low complexity" evidence="13">
    <location>
        <begin position="261"/>
        <end position="276"/>
    </location>
</feature>
<comment type="similarity">
    <text evidence="2">Belongs to the Toll-like receptor family.</text>
</comment>
<dbReference type="AlphaFoldDB" id="A0A5F8HBF2"/>
<evidence type="ECO:0000256" key="9">
    <source>
        <dbReference type="ARBA" id="ARBA00022989"/>
    </source>
</evidence>
<evidence type="ECO:0000256" key="8">
    <source>
        <dbReference type="ARBA" id="ARBA00022859"/>
    </source>
</evidence>
<organism evidence="16 17">
    <name type="scientific">Monodelphis domestica</name>
    <name type="common">Gray short-tailed opossum</name>
    <dbReference type="NCBI Taxonomy" id="13616"/>
    <lineage>
        <taxon>Eukaryota</taxon>
        <taxon>Metazoa</taxon>
        <taxon>Chordata</taxon>
        <taxon>Craniata</taxon>
        <taxon>Vertebrata</taxon>
        <taxon>Euteleostomi</taxon>
        <taxon>Mammalia</taxon>
        <taxon>Metatheria</taxon>
        <taxon>Didelphimorphia</taxon>
        <taxon>Didelphidae</taxon>
        <taxon>Monodelphis</taxon>
    </lineage>
</organism>
<reference evidence="16 17" key="1">
    <citation type="journal article" date="2007" name="Nature">
        <title>Genome of the marsupial Monodelphis domestica reveals innovation in non-coding sequences.</title>
        <authorList>
            <person name="Mikkelsen T.S."/>
            <person name="Wakefield M.J."/>
            <person name="Aken B."/>
            <person name="Amemiya C.T."/>
            <person name="Chang J.L."/>
            <person name="Duke S."/>
            <person name="Garber M."/>
            <person name="Gentles A.J."/>
            <person name="Goodstadt L."/>
            <person name="Heger A."/>
            <person name="Jurka J."/>
            <person name="Kamal M."/>
            <person name="Mauceli E."/>
            <person name="Searle S.M."/>
            <person name="Sharpe T."/>
            <person name="Baker M.L."/>
            <person name="Batzer M.A."/>
            <person name="Benos P.V."/>
            <person name="Belov K."/>
            <person name="Clamp M."/>
            <person name="Cook A."/>
            <person name="Cuff J."/>
            <person name="Das R."/>
            <person name="Davidow L."/>
            <person name="Deakin J.E."/>
            <person name="Fazzari M.J."/>
            <person name="Glass J.L."/>
            <person name="Grabherr M."/>
            <person name="Greally J.M."/>
            <person name="Gu W."/>
            <person name="Hore T.A."/>
            <person name="Huttley G.A."/>
            <person name="Kleber M."/>
            <person name="Jirtle R.L."/>
            <person name="Koina E."/>
            <person name="Lee J.T."/>
            <person name="Mahony S."/>
            <person name="Marra M.A."/>
            <person name="Miller R.D."/>
            <person name="Nicholls R.D."/>
            <person name="Oda M."/>
            <person name="Papenfuss A.T."/>
            <person name="Parra Z.E."/>
            <person name="Pollock D.D."/>
            <person name="Ray D.A."/>
            <person name="Schein J.E."/>
            <person name="Speed T.P."/>
            <person name="Thompson K."/>
            <person name="VandeBerg J.L."/>
            <person name="Wade C.M."/>
            <person name="Walker J.A."/>
            <person name="Waters P.D."/>
            <person name="Webber C."/>
            <person name="Weidman J.R."/>
            <person name="Xie X."/>
            <person name="Zody M.C."/>
            <person name="Baldwin J."/>
            <person name="Abdouelleil A."/>
            <person name="Abdulkadir J."/>
            <person name="Abebe A."/>
            <person name="Abera B."/>
            <person name="Abreu J."/>
            <person name="Acer S.C."/>
            <person name="Aftuck L."/>
            <person name="Alexander A."/>
            <person name="An P."/>
            <person name="Anderson E."/>
            <person name="Anderson S."/>
            <person name="Arachi H."/>
            <person name="Azer M."/>
            <person name="Bachantsang P."/>
            <person name="Barry A."/>
            <person name="Bayul T."/>
            <person name="Berlin A."/>
            <person name="Bessette D."/>
            <person name="Bloom T."/>
            <person name="Bloom T."/>
            <person name="Boguslavskiy L."/>
            <person name="Bonnet C."/>
            <person name="Boukhgalter B."/>
            <person name="Bourzgui I."/>
            <person name="Brown A."/>
            <person name="Cahill P."/>
            <person name="Channer S."/>
            <person name="Cheshatsang Y."/>
            <person name="Chuda L."/>
            <person name="Citroen M."/>
            <person name="Collymore A."/>
            <person name="Cooke P."/>
            <person name="Costello M."/>
            <person name="D'Aco K."/>
            <person name="Daza R."/>
            <person name="De Haan G."/>
            <person name="DeGray S."/>
            <person name="DeMaso C."/>
            <person name="Dhargay N."/>
            <person name="Dooley K."/>
            <person name="Dooley E."/>
            <person name="Doricent M."/>
            <person name="Dorje P."/>
            <person name="Dorjee K."/>
            <person name="Dupes A."/>
            <person name="Elong R."/>
            <person name="Falk J."/>
            <person name="Farina A."/>
            <person name="Faro S."/>
            <person name="Ferguson D."/>
            <person name="Fisher S."/>
            <person name="Foley C.D."/>
            <person name="Franke A."/>
            <person name="Friedrich D."/>
            <person name="Gadbois L."/>
            <person name="Gearin G."/>
            <person name="Gearin C.R."/>
            <person name="Giannoukos G."/>
            <person name="Goode T."/>
            <person name="Graham J."/>
            <person name="Grandbois E."/>
            <person name="Grewal S."/>
            <person name="Gyaltsen K."/>
            <person name="Hafez N."/>
            <person name="Hagos B."/>
            <person name="Hall J."/>
            <person name="Henson C."/>
            <person name="Hollinger A."/>
            <person name="Honan T."/>
            <person name="Huard M.D."/>
            <person name="Hughes L."/>
            <person name="Hurhula B."/>
            <person name="Husby M.E."/>
            <person name="Kamat A."/>
            <person name="Kanga B."/>
            <person name="Kashin S."/>
            <person name="Khazanovich D."/>
            <person name="Kisner P."/>
            <person name="Lance K."/>
            <person name="Lara M."/>
            <person name="Lee W."/>
            <person name="Lennon N."/>
            <person name="Letendre F."/>
            <person name="LeVine R."/>
            <person name="Lipovsky A."/>
            <person name="Liu X."/>
            <person name="Liu J."/>
            <person name="Liu S."/>
            <person name="Lokyitsang T."/>
            <person name="Lokyitsang Y."/>
            <person name="Lubonja R."/>
            <person name="Lui A."/>
            <person name="MacDonald P."/>
            <person name="Magnisalis V."/>
            <person name="Maru K."/>
            <person name="Matthews C."/>
            <person name="McCusker W."/>
            <person name="McDonough S."/>
            <person name="Mehta T."/>
            <person name="Meldrim J."/>
            <person name="Meneus L."/>
            <person name="Mihai O."/>
            <person name="Mihalev A."/>
            <person name="Mihova T."/>
            <person name="Mittelman R."/>
            <person name="Mlenga V."/>
            <person name="Montmayeur A."/>
            <person name="Mulrain L."/>
            <person name="Navidi A."/>
            <person name="Naylor J."/>
            <person name="Negash T."/>
            <person name="Nguyen T."/>
            <person name="Nguyen N."/>
            <person name="Nicol R."/>
            <person name="Norbu C."/>
            <person name="Norbu N."/>
            <person name="Novod N."/>
            <person name="O'Neill B."/>
            <person name="Osman S."/>
            <person name="Markiewicz E."/>
            <person name="Oyono O.L."/>
            <person name="Patti C."/>
            <person name="Phunkhang P."/>
            <person name="Pierre F."/>
            <person name="Priest M."/>
            <person name="Raghuraman S."/>
            <person name="Rege F."/>
            <person name="Reyes R."/>
            <person name="Rise C."/>
            <person name="Rogov P."/>
            <person name="Ross K."/>
            <person name="Ryan E."/>
            <person name="Settipalli S."/>
            <person name="Shea T."/>
            <person name="Sherpa N."/>
            <person name="Shi L."/>
            <person name="Shih D."/>
            <person name="Sparrow T."/>
            <person name="Spaulding J."/>
            <person name="Stalker J."/>
            <person name="Stange-Thomann N."/>
            <person name="Stavropoulos S."/>
            <person name="Stone C."/>
            <person name="Strader C."/>
            <person name="Tesfaye S."/>
            <person name="Thomson T."/>
            <person name="Thoulutsang Y."/>
            <person name="Thoulutsang D."/>
            <person name="Topham K."/>
            <person name="Topping I."/>
            <person name="Tsamla T."/>
            <person name="Vassiliev H."/>
            <person name="Vo A."/>
            <person name="Wangchuk T."/>
            <person name="Wangdi T."/>
            <person name="Weiand M."/>
            <person name="Wilkinson J."/>
            <person name="Wilson A."/>
            <person name="Yadav S."/>
            <person name="Young G."/>
            <person name="Yu Q."/>
            <person name="Zembek L."/>
            <person name="Zhong D."/>
            <person name="Zimmer A."/>
            <person name="Zwirko Z."/>
            <person name="Jaffe D.B."/>
            <person name="Alvarez P."/>
            <person name="Brockman W."/>
            <person name="Butler J."/>
            <person name="Chin C."/>
            <person name="Gnerre S."/>
            <person name="MacCallum I."/>
            <person name="Graves J.A."/>
            <person name="Ponting C.P."/>
            <person name="Breen M."/>
            <person name="Samollow P.B."/>
            <person name="Lander E.S."/>
            <person name="Lindblad-Toh K."/>
        </authorList>
    </citation>
    <scope>NUCLEOTIDE SEQUENCE [LARGE SCALE GENOMIC DNA]</scope>
</reference>
<dbReference type="GO" id="GO:0016020">
    <property type="term" value="C:membrane"/>
    <property type="evidence" value="ECO:0007669"/>
    <property type="project" value="UniProtKB-SubCell"/>
</dbReference>
<keyword evidence="11" id="KW-0325">Glycoprotein</keyword>
<evidence type="ECO:0000256" key="7">
    <source>
        <dbReference type="ARBA" id="ARBA00022737"/>
    </source>
</evidence>
<evidence type="ECO:0000256" key="13">
    <source>
        <dbReference type="SAM" id="MobiDB-lite"/>
    </source>
</evidence>
<dbReference type="InParanoid" id="A0A5F8HBF2"/>
<accession>A0A5F8HBF2</accession>
<dbReference type="GeneTree" id="ENSGT00940000161826"/>
<dbReference type="SMART" id="SM00082">
    <property type="entry name" value="LRRCT"/>
    <property type="match status" value="1"/>
</dbReference>
<dbReference type="PANTHER" id="PTHR24365:SF541">
    <property type="entry name" value="PROTEIN TOLL-RELATED"/>
    <property type="match status" value="1"/>
</dbReference>
<evidence type="ECO:0000256" key="11">
    <source>
        <dbReference type="ARBA" id="ARBA00023180"/>
    </source>
</evidence>
<dbReference type="InterPro" id="IPR001611">
    <property type="entry name" value="Leu-rich_rpt"/>
</dbReference>
<comment type="subcellular location">
    <subcellularLocation>
        <location evidence="1">Membrane</location>
        <topology evidence="1">Single-pass membrane protein</topology>
    </subcellularLocation>
</comment>
<keyword evidence="8" id="KW-0391">Immunity</keyword>
<protein>
    <recommendedName>
        <fullName evidence="15">LRRCT domain-containing protein</fullName>
    </recommendedName>
</protein>
<evidence type="ECO:0000256" key="1">
    <source>
        <dbReference type="ARBA" id="ARBA00004167"/>
    </source>
</evidence>
<dbReference type="GO" id="GO:0006954">
    <property type="term" value="P:inflammatory response"/>
    <property type="evidence" value="ECO:0007669"/>
    <property type="project" value="UniProtKB-KW"/>
</dbReference>
<keyword evidence="5 14" id="KW-0812">Transmembrane</keyword>
<name>A0A5F8HBF2_MONDO</name>
<dbReference type="InterPro" id="IPR000483">
    <property type="entry name" value="Cys-rich_flank_reg_C"/>
</dbReference>
<dbReference type="Pfam" id="PF13855">
    <property type="entry name" value="LRR_8"/>
    <property type="match status" value="1"/>
</dbReference>
<evidence type="ECO:0000256" key="10">
    <source>
        <dbReference type="ARBA" id="ARBA00023136"/>
    </source>
</evidence>
<dbReference type="InterPro" id="IPR003591">
    <property type="entry name" value="Leu-rich_rpt_typical-subtyp"/>
</dbReference>
<keyword evidence="4" id="KW-0433">Leucine-rich repeat</keyword>
<dbReference type="Bgee" id="ENSMODG00000044182">
    <property type="expression patterns" value="Expressed in ovary and 8 other cell types or tissues"/>
</dbReference>
<dbReference type="Ensembl" id="ENSMODT00000085283.1">
    <property type="protein sequence ID" value="ENSMODP00000057128.1"/>
    <property type="gene ID" value="ENSMODG00000044182.1"/>
</dbReference>
<reference evidence="16" key="3">
    <citation type="submission" date="2025-09" db="UniProtKB">
        <authorList>
            <consortium name="Ensembl"/>
        </authorList>
    </citation>
    <scope>IDENTIFICATION</scope>
</reference>
<keyword evidence="7" id="KW-0677">Repeat</keyword>
<evidence type="ECO:0000256" key="3">
    <source>
        <dbReference type="ARBA" id="ARBA00022588"/>
    </source>
</evidence>
<dbReference type="STRING" id="13616.ENSMODP00000057128"/>
<sequence length="557" mass="62169">MRIEPGAFSAFQNLNKLNLHHNNLTTVLASWFSNPGHLKNLTLSVNNIKEVGPYMFSSFSNLTILNLANNRIHMIAMESLRNLSKLKILDLSGNNLSVLKRDIFSDLRSPTMKLGHNPWNCSCELQDFGAFLQELLNTSRLEDASSVTCHSPITLKGLPVWNISDFGCLPTVLPASLGNVLDKTMVLVTLVCVVLFVLLWLFLVLWKLKHNRVHGQAGKGTAVGTCRKVGMRPWKSRRFPSRNRQVTIKEMTSQIATVEQPSGSSLASLPSSEHSGPNLGSSKQTGQTSQFALNGVDSASLNSFHHHREKLRTLGTSASMELSCESPFCTSEPVKHNLKTLEMSGIDGGGAWVKNSEALEYFTLCVKKSSCSMIEPQGVVQSRTPKPFPLKRSQTWPQKSGLRIKEQSPRTHILTIPAKDSPDEVKSTEIHDDLQADLHVQRKAKPKRTSVKTLSRLCQKLAQLEGHQRTRELSHRQGKVGQVGASATVSLRPEISLVSSLDDTQPFDKSQAIICDLLHEVVENHGRWTREHWKKTHQPRRVRRSLKDQHLPHLLPP</sequence>
<dbReference type="SUPFAM" id="SSF52058">
    <property type="entry name" value="L domain-like"/>
    <property type="match status" value="1"/>
</dbReference>
<feature type="region of interest" description="Disordered" evidence="13">
    <location>
        <begin position="258"/>
        <end position="287"/>
    </location>
</feature>
<proteinExistence type="inferred from homology"/>
<dbReference type="PANTHER" id="PTHR24365">
    <property type="entry name" value="TOLL-LIKE RECEPTOR"/>
    <property type="match status" value="1"/>
</dbReference>
<evidence type="ECO:0000256" key="12">
    <source>
        <dbReference type="ARBA" id="ARBA00023198"/>
    </source>
</evidence>
<reference evidence="16" key="2">
    <citation type="submission" date="2025-08" db="UniProtKB">
        <authorList>
            <consortium name="Ensembl"/>
        </authorList>
    </citation>
    <scope>IDENTIFICATION</scope>
</reference>
<feature type="transmembrane region" description="Helical" evidence="14">
    <location>
        <begin position="185"/>
        <end position="206"/>
    </location>
</feature>
<evidence type="ECO:0000256" key="2">
    <source>
        <dbReference type="ARBA" id="ARBA00009634"/>
    </source>
</evidence>
<evidence type="ECO:0000256" key="4">
    <source>
        <dbReference type="ARBA" id="ARBA00022614"/>
    </source>
</evidence>
<evidence type="ECO:0000313" key="17">
    <source>
        <dbReference type="Proteomes" id="UP000002280"/>
    </source>
</evidence>
<dbReference type="GO" id="GO:0045087">
    <property type="term" value="P:innate immune response"/>
    <property type="evidence" value="ECO:0007669"/>
    <property type="project" value="UniProtKB-KW"/>
</dbReference>
<evidence type="ECO:0000313" key="16">
    <source>
        <dbReference type="Ensembl" id="ENSMODP00000057128.1"/>
    </source>
</evidence>
<dbReference type="InterPro" id="IPR032675">
    <property type="entry name" value="LRR_dom_sf"/>
</dbReference>
<keyword evidence="12" id="KW-0395">Inflammatory response</keyword>
<feature type="domain" description="LRRCT" evidence="15">
    <location>
        <begin position="117"/>
        <end position="169"/>
    </location>
</feature>
<feature type="compositionally biased region" description="Polar residues" evidence="13">
    <location>
        <begin position="278"/>
        <end position="287"/>
    </location>
</feature>
<keyword evidence="6" id="KW-0732">Signal</keyword>
<dbReference type="Gene3D" id="3.80.10.10">
    <property type="entry name" value="Ribonuclease Inhibitor"/>
    <property type="match status" value="1"/>
</dbReference>
<dbReference type="PROSITE" id="PS51450">
    <property type="entry name" value="LRR"/>
    <property type="match status" value="2"/>
</dbReference>